<protein>
    <recommendedName>
        <fullName evidence="6">Cadherin domain-containing protein</fullName>
    </recommendedName>
</protein>
<dbReference type="InterPro" id="IPR002126">
    <property type="entry name" value="Cadherin-like_dom"/>
</dbReference>
<evidence type="ECO:0000313" key="7">
    <source>
        <dbReference type="EMBL" id="PIO32992.1"/>
    </source>
</evidence>
<dbReference type="PANTHER" id="PTHR24027:SF423">
    <property type="entry name" value="PROTOCADHERIN-16"/>
    <property type="match status" value="1"/>
</dbReference>
<dbReference type="GO" id="GO:0005509">
    <property type="term" value="F:calcium ion binding"/>
    <property type="evidence" value="ECO:0007669"/>
    <property type="project" value="UniProtKB-UniRule"/>
</dbReference>
<dbReference type="PANTHER" id="PTHR24027">
    <property type="entry name" value="CADHERIN-23"/>
    <property type="match status" value="1"/>
</dbReference>
<dbReference type="GO" id="GO:0008013">
    <property type="term" value="F:beta-catenin binding"/>
    <property type="evidence" value="ECO:0007669"/>
    <property type="project" value="TreeGrafter"/>
</dbReference>
<dbReference type="CDD" id="cd11304">
    <property type="entry name" value="Cadherin_repeat"/>
    <property type="match status" value="2"/>
</dbReference>
<dbReference type="GO" id="GO:0007156">
    <property type="term" value="P:homophilic cell adhesion via plasma membrane adhesion molecules"/>
    <property type="evidence" value="ECO:0007669"/>
    <property type="project" value="InterPro"/>
</dbReference>
<evidence type="ECO:0000256" key="1">
    <source>
        <dbReference type="ARBA" id="ARBA00004370"/>
    </source>
</evidence>
<gene>
    <name evidence="7" type="ORF">AB205_0062970</name>
</gene>
<dbReference type="Gene3D" id="2.60.40.60">
    <property type="entry name" value="Cadherins"/>
    <property type="match status" value="2"/>
</dbReference>
<dbReference type="InterPro" id="IPR015919">
    <property type="entry name" value="Cadherin-like_sf"/>
</dbReference>
<dbReference type="InterPro" id="IPR039808">
    <property type="entry name" value="Cadherin"/>
</dbReference>
<evidence type="ECO:0000256" key="4">
    <source>
        <dbReference type="ARBA" id="ARBA00023136"/>
    </source>
</evidence>
<keyword evidence="2" id="KW-0677">Repeat</keyword>
<keyword evidence="3 5" id="KW-0106">Calcium</keyword>
<accession>A0A2G9RYP9</accession>
<dbReference type="InterPro" id="IPR020894">
    <property type="entry name" value="Cadherin_CS"/>
</dbReference>
<feature type="non-terminal residue" evidence="7">
    <location>
        <position position="1"/>
    </location>
</feature>
<evidence type="ECO:0000313" key="8">
    <source>
        <dbReference type="Proteomes" id="UP000228934"/>
    </source>
</evidence>
<name>A0A2G9RYP9_AQUCT</name>
<dbReference type="PROSITE" id="PS50268">
    <property type="entry name" value="CADHERIN_2"/>
    <property type="match status" value="2"/>
</dbReference>
<dbReference type="GO" id="GO:0016477">
    <property type="term" value="P:cell migration"/>
    <property type="evidence" value="ECO:0007669"/>
    <property type="project" value="TreeGrafter"/>
</dbReference>
<dbReference type="SUPFAM" id="SSF49313">
    <property type="entry name" value="Cadherin-like"/>
    <property type="match status" value="2"/>
</dbReference>
<dbReference type="GO" id="GO:0016342">
    <property type="term" value="C:catenin complex"/>
    <property type="evidence" value="ECO:0007669"/>
    <property type="project" value="TreeGrafter"/>
</dbReference>
<dbReference type="PROSITE" id="PS00232">
    <property type="entry name" value="CADHERIN_1"/>
    <property type="match status" value="1"/>
</dbReference>
<evidence type="ECO:0000259" key="6">
    <source>
        <dbReference type="PROSITE" id="PS50268"/>
    </source>
</evidence>
<keyword evidence="8" id="KW-1185">Reference proteome</keyword>
<evidence type="ECO:0000256" key="3">
    <source>
        <dbReference type="ARBA" id="ARBA00022837"/>
    </source>
</evidence>
<dbReference type="Pfam" id="PF00028">
    <property type="entry name" value="Cadherin"/>
    <property type="match status" value="2"/>
</dbReference>
<sequence>EDGLFEIDEILGNIFVKRPLDYETNQKTVLNITAANKKTAPFYETSTLLTVHILDENDNAPQFNQKQYFAELDVDSPLGTLVITVNASDRDQGNNCMIEYFLSPDMPNNCFMIENVKDGRIITAGKLDPGEINITVFVKDKGSPSLNSSASVILNVIQKDDPYPTFSPNELSTDLKKNEISSSPIYTVSAKNTSGHNITYRIVDGNEGGEYGLMTIFIYNN</sequence>
<reference evidence="8" key="1">
    <citation type="journal article" date="2017" name="Nat. Commun.">
        <title>The North American bullfrog draft genome provides insight into hormonal regulation of long noncoding RNA.</title>
        <authorList>
            <person name="Hammond S.A."/>
            <person name="Warren R.L."/>
            <person name="Vandervalk B.P."/>
            <person name="Kucuk E."/>
            <person name="Khan H."/>
            <person name="Gibb E.A."/>
            <person name="Pandoh P."/>
            <person name="Kirk H."/>
            <person name="Zhao Y."/>
            <person name="Jones M."/>
            <person name="Mungall A.J."/>
            <person name="Coope R."/>
            <person name="Pleasance S."/>
            <person name="Moore R.A."/>
            <person name="Holt R.A."/>
            <person name="Round J.M."/>
            <person name="Ohora S."/>
            <person name="Walle B.V."/>
            <person name="Veldhoen N."/>
            <person name="Helbing C.C."/>
            <person name="Birol I."/>
        </authorList>
    </citation>
    <scope>NUCLEOTIDE SEQUENCE [LARGE SCALE GENOMIC DNA]</scope>
</reference>
<dbReference type="SMART" id="SM00112">
    <property type="entry name" value="CA"/>
    <property type="match status" value="2"/>
</dbReference>
<dbReference type="OrthoDB" id="6252479at2759"/>
<dbReference type="GO" id="GO:0045296">
    <property type="term" value="F:cadherin binding"/>
    <property type="evidence" value="ECO:0007669"/>
    <property type="project" value="TreeGrafter"/>
</dbReference>
<evidence type="ECO:0000256" key="5">
    <source>
        <dbReference type="PROSITE-ProRule" id="PRU00043"/>
    </source>
</evidence>
<dbReference type="PRINTS" id="PR00205">
    <property type="entry name" value="CADHERIN"/>
</dbReference>
<organism evidence="7 8">
    <name type="scientific">Aquarana catesbeiana</name>
    <name type="common">American bullfrog</name>
    <name type="synonym">Rana catesbeiana</name>
    <dbReference type="NCBI Taxonomy" id="8400"/>
    <lineage>
        <taxon>Eukaryota</taxon>
        <taxon>Metazoa</taxon>
        <taxon>Chordata</taxon>
        <taxon>Craniata</taxon>
        <taxon>Vertebrata</taxon>
        <taxon>Euteleostomi</taxon>
        <taxon>Amphibia</taxon>
        <taxon>Batrachia</taxon>
        <taxon>Anura</taxon>
        <taxon>Neobatrachia</taxon>
        <taxon>Ranoidea</taxon>
        <taxon>Ranidae</taxon>
        <taxon>Aquarana</taxon>
    </lineage>
</organism>
<proteinExistence type="predicted"/>
<feature type="domain" description="Cadherin" evidence="6">
    <location>
        <begin position="64"/>
        <end position="166"/>
    </location>
</feature>
<evidence type="ECO:0000256" key="2">
    <source>
        <dbReference type="ARBA" id="ARBA00022737"/>
    </source>
</evidence>
<feature type="domain" description="Cadherin" evidence="6">
    <location>
        <begin position="1"/>
        <end position="63"/>
    </location>
</feature>
<keyword evidence="4" id="KW-0472">Membrane</keyword>
<comment type="subcellular location">
    <subcellularLocation>
        <location evidence="1">Membrane</location>
    </subcellularLocation>
</comment>
<dbReference type="EMBL" id="KV927809">
    <property type="protein sequence ID" value="PIO32992.1"/>
    <property type="molecule type" value="Genomic_DNA"/>
</dbReference>
<dbReference type="AlphaFoldDB" id="A0A2G9RYP9"/>
<dbReference type="Proteomes" id="UP000228934">
    <property type="component" value="Unassembled WGS sequence"/>
</dbReference>